<feature type="transmembrane region" description="Helical" evidence="1">
    <location>
        <begin position="213"/>
        <end position="234"/>
    </location>
</feature>
<feature type="transmembrane region" description="Helical" evidence="1">
    <location>
        <begin position="109"/>
        <end position="128"/>
    </location>
</feature>
<dbReference type="InterPro" id="IPR012651">
    <property type="entry name" value="Thia_Transptr_ThiT"/>
</dbReference>
<evidence type="ECO:0000313" key="2">
    <source>
        <dbReference type="EMBL" id="SHJ61013.1"/>
    </source>
</evidence>
<keyword evidence="1" id="KW-1133">Transmembrane helix</keyword>
<dbReference type="STRING" id="1120989.SAMN02745227_00208"/>
<feature type="transmembrane region" description="Helical" evidence="1">
    <location>
        <begin position="134"/>
        <end position="156"/>
    </location>
</feature>
<feature type="transmembrane region" description="Helical" evidence="1">
    <location>
        <begin position="81"/>
        <end position="97"/>
    </location>
</feature>
<accession>A0A1M6KPS9</accession>
<proteinExistence type="predicted"/>
<reference evidence="3" key="1">
    <citation type="submission" date="2016-11" db="EMBL/GenBank/DDBJ databases">
        <authorList>
            <person name="Varghese N."/>
            <person name="Submissions S."/>
        </authorList>
    </citation>
    <scope>NUCLEOTIDE SEQUENCE [LARGE SCALE GENOMIC DNA]</scope>
    <source>
        <strain evidence="3">DSM 14826</strain>
    </source>
</reference>
<sequence>MDRRQTKIMVETSMMLALAFILSYFRIGQMPQGGSISLQMIPIFLIALRWGFKAGTIAGVAFGVLKIIGPGFWFAHPIQVILDYPLAFGVIGIAGLFRDNQLLGVSVAGLLRFFAHFISGVVFFGQYAPEGQSVFIYSLIYNATYMVPEILLVIFITPYIVNKLHDIPNNKSKEERLVLLSLLMPLLMITAYTGRVDNAIVKAITTDKEVQVLLMNVFKGIVSIGWTWVLVINLIKFFKEKVKTPLFIFINSQVVVVLAYFIINKLL</sequence>
<dbReference type="Pfam" id="PF09515">
    <property type="entry name" value="Thia_YuaJ"/>
    <property type="match status" value="1"/>
</dbReference>
<protein>
    <submittedName>
        <fullName evidence="2">Energy-coupled thiamine transporter ThiT</fullName>
    </submittedName>
</protein>
<dbReference type="Gene3D" id="1.10.1760.20">
    <property type="match status" value="1"/>
</dbReference>
<gene>
    <name evidence="2" type="ORF">SAMN02745227_00208</name>
</gene>
<dbReference type="OrthoDB" id="9795813at2"/>
<dbReference type="NCBIfam" id="TIGR02357">
    <property type="entry name" value="ECF_ThiT_YuaJ"/>
    <property type="match status" value="1"/>
</dbReference>
<evidence type="ECO:0000256" key="1">
    <source>
        <dbReference type="SAM" id="Phobius"/>
    </source>
</evidence>
<dbReference type="RefSeq" id="WP_072905489.1">
    <property type="nucleotide sequence ID" value="NZ_FRAI01000005.1"/>
</dbReference>
<dbReference type="EMBL" id="FRAI01000005">
    <property type="protein sequence ID" value="SHJ61013.1"/>
    <property type="molecule type" value="Genomic_DNA"/>
</dbReference>
<feature type="transmembrane region" description="Helical" evidence="1">
    <location>
        <begin position="246"/>
        <end position="263"/>
    </location>
</feature>
<organism evidence="2 3">
    <name type="scientific">Anaerobranca californiensis DSM 14826</name>
    <dbReference type="NCBI Taxonomy" id="1120989"/>
    <lineage>
        <taxon>Bacteria</taxon>
        <taxon>Bacillati</taxon>
        <taxon>Bacillota</taxon>
        <taxon>Clostridia</taxon>
        <taxon>Eubacteriales</taxon>
        <taxon>Proteinivoracaceae</taxon>
        <taxon>Anaerobranca</taxon>
    </lineage>
</organism>
<feature type="transmembrane region" description="Helical" evidence="1">
    <location>
        <begin position="177"/>
        <end position="193"/>
    </location>
</feature>
<dbReference type="GO" id="GO:0015234">
    <property type="term" value="F:thiamine transmembrane transporter activity"/>
    <property type="evidence" value="ECO:0007669"/>
    <property type="project" value="InterPro"/>
</dbReference>
<evidence type="ECO:0000313" key="3">
    <source>
        <dbReference type="Proteomes" id="UP000243547"/>
    </source>
</evidence>
<name>A0A1M6KPS9_9FIRM</name>
<keyword evidence="1" id="KW-0812">Transmembrane</keyword>
<dbReference type="GO" id="GO:0005886">
    <property type="term" value="C:plasma membrane"/>
    <property type="evidence" value="ECO:0007669"/>
    <property type="project" value="InterPro"/>
</dbReference>
<keyword evidence="3" id="KW-1185">Reference proteome</keyword>
<keyword evidence="1" id="KW-0472">Membrane</keyword>
<dbReference type="Proteomes" id="UP000243547">
    <property type="component" value="Unassembled WGS sequence"/>
</dbReference>
<dbReference type="AlphaFoldDB" id="A0A1M6KPS9"/>